<comment type="caution">
    <text evidence="2">The sequence shown here is derived from an EMBL/GenBank/DDBJ whole genome shotgun (WGS) entry which is preliminary data.</text>
</comment>
<gene>
    <name evidence="2" type="ORF">CYJ73_23580</name>
</gene>
<proteinExistence type="predicted"/>
<feature type="chain" id="PRO_5038662331" evidence="1">
    <location>
        <begin position="28"/>
        <end position="295"/>
    </location>
</feature>
<reference evidence="2 3" key="1">
    <citation type="submission" date="2017-12" db="EMBL/GenBank/DDBJ databases">
        <title>Phylogenetic diversity of female urinary microbiome.</title>
        <authorList>
            <person name="Thomas-White K."/>
            <person name="Wolfe A.J."/>
        </authorList>
    </citation>
    <scope>NUCLEOTIDE SEQUENCE [LARGE SCALE GENOMIC DNA]</scope>
    <source>
        <strain evidence="2 3">UMB0777</strain>
    </source>
</reference>
<dbReference type="RefSeq" id="WP_101822727.1">
    <property type="nucleotide sequence ID" value="NZ_PKJC01000032.1"/>
</dbReference>
<protein>
    <submittedName>
        <fullName evidence="2">Uncharacterized protein</fullName>
    </submittedName>
</protein>
<keyword evidence="1" id="KW-0732">Signal</keyword>
<dbReference type="EMBL" id="PKJC01000032">
    <property type="protein sequence ID" value="PKZ63092.1"/>
    <property type="molecule type" value="Genomic_DNA"/>
</dbReference>
<feature type="signal peptide" evidence="1">
    <location>
        <begin position="1"/>
        <end position="27"/>
    </location>
</feature>
<sequence>MRTLSATLLTAALFGTLLVAVPATSTAVPAETCGTELRPADRERIVELSTYDQDSRDLPLVQLRRNVAKLYGIVDILTDRRDRRGLFALGLAAVERDAVMPLQNTPRVFQTPRWAPVISLELLNRFLDAVRGEFSGGPVAPQWRHYFDMADDCAVPGQRVAMAGYNSHITVDLAYATADARATPSNARDFFFIVDAIAAHGNSIVTETLREYGVDLGPIFRFYVVGEGLDRVVGAGRATGPMLRAADVGYNVLTFRNGLALQDVRAAPGARADVNALWNTGETALTAFQRVGLVR</sequence>
<evidence type="ECO:0000256" key="1">
    <source>
        <dbReference type="SAM" id="SignalP"/>
    </source>
</evidence>
<evidence type="ECO:0000313" key="2">
    <source>
        <dbReference type="EMBL" id="PKZ63092.1"/>
    </source>
</evidence>
<evidence type="ECO:0000313" key="3">
    <source>
        <dbReference type="Proteomes" id="UP000234662"/>
    </source>
</evidence>
<name>A0A2I1R1U9_9ACTN</name>
<organism evidence="2 3">
    <name type="scientific">Gordonia terrae</name>
    <dbReference type="NCBI Taxonomy" id="2055"/>
    <lineage>
        <taxon>Bacteria</taxon>
        <taxon>Bacillati</taxon>
        <taxon>Actinomycetota</taxon>
        <taxon>Actinomycetes</taxon>
        <taxon>Mycobacteriales</taxon>
        <taxon>Gordoniaceae</taxon>
        <taxon>Gordonia</taxon>
    </lineage>
</organism>
<dbReference type="InterPro" id="IPR046037">
    <property type="entry name" value="DUF5995"/>
</dbReference>
<dbReference type="Proteomes" id="UP000234662">
    <property type="component" value="Unassembled WGS sequence"/>
</dbReference>
<accession>A0A2I1R1U9</accession>
<dbReference type="Pfam" id="PF19458">
    <property type="entry name" value="DUF5995"/>
    <property type="match status" value="1"/>
</dbReference>
<dbReference type="AlphaFoldDB" id="A0A2I1R1U9"/>